<dbReference type="RefSeq" id="WP_153736914.1">
    <property type="nucleotide sequence ID" value="NZ_WJNG01000008.1"/>
</dbReference>
<sequence length="102" mass="11938">MQKCEKCQHKFKWLEVLKSFLRFEKTYDCSICGTEHWIETTSKIIVALFYSLAPIIGFSLGQTKPSLIIFIVVLAYPLLIFLLSPFLYRFNSKYRANHNIPS</sequence>
<gene>
    <name evidence="2" type="ORF">GH741_11380</name>
</gene>
<keyword evidence="1" id="KW-1133">Transmembrane helix</keyword>
<organism evidence="2 3">
    <name type="scientific">Aquibacillus halophilus</name>
    <dbReference type="NCBI Taxonomy" id="930132"/>
    <lineage>
        <taxon>Bacteria</taxon>
        <taxon>Bacillati</taxon>
        <taxon>Bacillota</taxon>
        <taxon>Bacilli</taxon>
        <taxon>Bacillales</taxon>
        <taxon>Bacillaceae</taxon>
        <taxon>Aquibacillus</taxon>
    </lineage>
</organism>
<dbReference type="NCBIfam" id="TIGR04104">
    <property type="entry name" value="cxxc_20_cxxc"/>
    <property type="match status" value="1"/>
</dbReference>
<feature type="transmembrane region" description="Helical" evidence="1">
    <location>
        <begin position="44"/>
        <end position="61"/>
    </location>
</feature>
<evidence type="ECO:0008006" key="4">
    <source>
        <dbReference type="Google" id="ProtNLM"/>
    </source>
</evidence>
<feature type="transmembrane region" description="Helical" evidence="1">
    <location>
        <begin position="67"/>
        <end position="88"/>
    </location>
</feature>
<dbReference type="Proteomes" id="UP000799092">
    <property type="component" value="Unassembled WGS sequence"/>
</dbReference>
<protein>
    <recommendedName>
        <fullName evidence="4">Cxxc_20_cxxc protein</fullName>
    </recommendedName>
</protein>
<keyword evidence="1" id="KW-0472">Membrane</keyword>
<keyword evidence="3" id="KW-1185">Reference proteome</keyword>
<evidence type="ECO:0000313" key="2">
    <source>
        <dbReference type="EMBL" id="MRH43281.1"/>
    </source>
</evidence>
<name>A0A6A8DHS5_9BACI</name>
<keyword evidence="1" id="KW-0812">Transmembrane</keyword>
<dbReference type="EMBL" id="WJNG01000008">
    <property type="protein sequence ID" value="MRH43281.1"/>
    <property type="molecule type" value="Genomic_DNA"/>
</dbReference>
<proteinExistence type="predicted"/>
<comment type="caution">
    <text evidence="2">The sequence shown here is derived from an EMBL/GenBank/DDBJ whole genome shotgun (WGS) entry which is preliminary data.</text>
</comment>
<dbReference type="InterPro" id="IPR026369">
    <property type="entry name" value="CxxC_20_CxxC"/>
</dbReference>
<reference evidence="2" key="1">
    <citation type="submission" date="2019-11" db="EMBL/GenBank/DDBJ databases">
        <authorList>
            <person name="Li J."/>
        </authorList>
    </citation>
    <scope>NUCLEOTIDE SEQUENCE</scope>
    <source>
        <strain evidence="2">B6B</strain>
    </source>
</reference>
<accession>A0A6A8DHS5</accession>
<evidence type="ECO:0000256" key="1">
    <source>
        <dbReference type="SAM" id="Phobius"/>
    </source>
</evidence>
<evidence type="ECO:0000313" key="3">
    <source>
        <dbReference type="Proteomes" id="UP000799092"/>
    </source>
</evidence>
<dbReference type="OrthoDB" id="2970506at2"/>
<dbReference type="AlphaFoldDB" id="A0A6A8DHS5"/>